<dbReference type="NCBIfam" id="TIGR00709">
    <property type="entry name" value="dat"/>
    <property type="match status" value="1"/>
</dbReference>
<dbReference type="RefSeq" id="WP_104981147.1">
    <property type="nucleotide sequence ID" value="NZ_CP012673.1"/>
</dbReference>
<evidence type="ECO:0000256" key="1">
    <source>
        <dbReference type="ARBA" id="ARBA00001933"/>
    </source>
</evidence>
<evidence type="ECO:0000256" key="5">
    <source>
        <dbReference type="ARBA" id="ARBA00022898"/>
    </source>
</evidence>
<dbReference type="PIRSF" id="PIRSF000521">
    <property type="entry name" value="Transaminase_4ab_Lys_Orn"/>
    <property type="match status" value="1"/>
</dbReference>
<evidence type="ECO:0000256" key="4">
    <source>
        <dbReference type="ARBA" id="ARBA00022679"/>
    </source>
</evidence>
<dbReference type="Gene3D" id="3.90.1150.10">
    <property type="entry name" value="Aspartate Aminotransferase, domain 1"/>
    <property type="match status" value="1"/>
</dbReference>
<evidence type="ECO:0000256" key="3">
    <source>
        <dbReference type="ARBA" id="ARBA00022576"/>
    </source>
</evidence>
<evidence type="ECO:0000313" key="8">
    <source>
        <dbReference type="EMBL" id="AUX42314.1"/>
    </source>
</evidence>
<dbReference type="PROSITE" id="PS00600">
    <property type="entry name" value="AA_TRANSFER_CLASS_3"/>
    <property type="match status" value="1"/>
</dbReference>
<dbReference type="EMBL" id="CP012673">
    <property type="protein sequence ID" value="AUX42314.1"/>
    <property type="molecule type" value="Genomic_DNA"/>
</dbReference>
<dbReference type="GO" id="GO:0016787">
    <property type="term" value="F:hydrolase activity"/>
    <property type="evidence" value="ECO:0007669"/>
    <property type="project" value="UniProtKB-KW"/>
</dbReference>
<dbReference type="PANTHER" id="PTHR43552">
    <property type="entry name" value="DIAMINOBUTYRATE--2-OXOGLUTARATE AMINOTRANSFERASE"/>
    <property type="match status" value="1"/>
</dbReference>
<keyword evidence="5 6" id="KW-0663">Pyridoxal phosphate</keyword>
<dbReference type="CDD" id="cd00610">
    <property type="entry name" value="OAT_like"/>
    <property type="match status" value="1"/>
</dbReference>
<comment type="function">
    <text evidence="7">Catalyzes reversively the conversion of L-aspartate beta-semialdehyde (ASA) to L-2,4-diaminobutyrate (DABA) by transamination with L-glutamate.</text>
</comment>
<gene>
    <name evidence="8" type="ORF">SOCE26_037440</name>
</gene>
<comment type="similarity">
    <text evidence="2 6">Belongs to the class-III pyridoxal-phosphate-dependent aminotransferase family.</text>
</comment>
<sequence>MTIFESRESNVRLYCRSFPVVFSRARGSEVFDTAGKRYIDFLSGAGALNYGHNNETIKRRLVDYLSSDGIVHALDTHTVAKREFLEQFQQTILYPRQLDYKVQFCGPTGTNSVEAALKLARKVTGRTGVFAFTGAFHGMTLGSASISSGRQVRASTGIPLANTTFIPYEDGPRGPFDSLAYMERLLEDSCSGVDLPAAVFVETVQMDGGVYVASPEWLKGLRQLTQKHGILLACDDIQAGCGRAGSFFSFERAGITPDLVTLSKSISGYGFPMALLLMRPELDQWRPGEHTGTFRGNQMSIVGATAALDFWKDGAFESSIQKSGQLLSRILREQLAPGGAVRGIGMAYGIDLAQEGGYERARQVQARCFKQGLIIELCGRHDTVLKVLPPLTTGAAQLEEGCAILHEALRAG</sequence>
<dbReference type="UniPathway" id="UPA00067">
    <property type="reaction ID" value="UER00121"/>
</dbReference>
<dbReference type="Gene3D" id="3.40.640.10">
    <property type="entry name" value="Type I PLP-dependent aspartate aminotransferase-like (Major domain)"/>
    <property type="match status" value="1"/>
</dbReference>
<dbReference type="GO" id="GO:0019491">
    <property type="term" value="P:ectoine biosynthetic process"/>
    <property type="evidence" value="ECO:0007669"/>
    <property type="project" value="UniProtKB-UniPathway"/>
</dbReference>
<reference evidence="8 9" key="1">
    <citation type="submission" date="2015-09" db="EMBL/GenBank/DDBJ databases">
        <title>Sorangium comparison.</title>
        <authorList>
            <person name="Zaburannyi N."/>
            <person name="Bunk B."/>
            <person name="Overmann J."/>
            <person name="Mueller R."/>
        </authorList>
    </citation>
    <scope>NUCLEOTIDE SEQUENCE [LARGE SCALE GENOMIC DNA]</scope>
    <source>
        <strain evidence="8 9">So ce26</strain>
    </source>
</reference>
<dbReference type="NCBIfam" id="TIGR02407">
    <property type="entry name" value="ectoine_ectB"/>
    <property type="match status" value="1"/>
</dbReference>
<name>A0A2L0ESQ4_SORCE</name>
<protein>
    <recommendedName>
        <fullName evidence="7">Diaminobutyrate--2-oxoglutarate transaminase</fullName>
        <ecNumber evidence="7">2.6.1.76</ecNumber>
    </recommendedName>
    <alternativeName>
        <fullName evidence="7">DABA aminotransferase</fullName>
    </alternativeName>
</protein>
<accession>A0A2L0ESQ4</accession>
<dbReference type="InterPro" id="IPR012773">
    <property type="entry name" value="Ectoine_EctB"/>
</dbReference>
<keyword evidence="3 7" id="KW-0032">Aminotransferase</keyword>
<evidence type="ECO:0000256" key="6">
    <source>
        <dbReference type="RuleBase" id="RU003560"/>
    </source>
</evidence>
<dbReference type="InterPro" id="IPR005814">
    <property type="entry name" value="Aminotrans_3"/>
</dbReference>
<comment type="pathway">
    <text evidence="7">Amine and polyamine biosynthesis; ectoine biosynthesis; L-ectoine from L-aspartate 4-semialdehyde: step 1/3.</text>
</comment>
<comment type="catalytic activity">
    <reaction evidence="7">
        <text>L-2,4-diaminobutanoate + 2-oxoglutarate = L-aspartate 4-semialdehyde + L-glutamate</text>
        <dbReference type="Rhea" id="RHEA:11160"/>
        <dbReference type="ChEBI" id="CHEBI:16810"/>
        <dbReference type="ChEBI" id="CHEBI:29985"/>
        <dbReference type="ChEBI" id="CHEBI:58761"/>
        <dbReference type="ChEBI" id="CHEBI:537519"/>
        <dbReference type="EC" id="2.6.1.76"/>
    </reaction>
</comment>
<dbReference type="PANTHER" id="PTHR43552:SF2">
    <property type="entry name" value="DIAMINOBUTYRATE--2-OXOGLUTARATE TRANSAMINASE"/>
    <property type="match status" value="1"/>
</dbReference>
<evidence type="ECO:0000256" key="7">
    <source>
        <dbReference type="RuleBase" id="RU365034"/>
    </source>
</evidence>
<dbReference type="OrthoDB" id="9801834at2"/>
<dbReference type="InterPro" id="IPR015422">
    <property type="entry name" value="PyrdxlP-dep_Trfase_small"/>
</dbReference>
<keyword evidence="4 7" id="KW-0808">Transferase</keyword>
<proteinExistence type="inferred from homology"/>
<dbReference type="EC" id="2.6.1.76" evidence="7"/>
<dbReference type="InterPro" id="IPR015421">
    <property type="entry name" value="PyrdxlP-dep_Trfase_major"/>
</dbReference>
<dbReference type="Proteomes" id="UP000238348">
    <property type="component" value="Chromosome"/>
</dbReference>
<evidence type="ECO:0000313" key="9">
    <source>
        <dbReference type="Proteomes" id="UP000238348"/>
    </source>
</evidence>
<dbReference type="GO" id="GO:0047307">
    <property type="term" value="F:diaminobutyrate-pyruvate transaminase activity"/>
    <property type="evidence" value="ECO:0007669"/>
    <property type="project" value="InterPro"/>
</dbReference>
<dbReference type="InterPro" id="IPR015424">
    <property type="entry name" value="PyrdxlP-dep_Trfase"/>
</dbReference>
<dbReference type="GO" id="GO:0045303">
    <property type="term" value="F:diaminobutyrate-2-oxoglutarate transaminase activity"/>
    <property type="evidence" value="ECO:0007669"/>
    <property type="project" value="UniProtKB-EC"/>
</dbReference>
<dbReference type="SUPFAM" id="SSF53383">
    <property type="entry name" value="PLP-dependent transferases"/>
    <property type="match status" value="1"/>
</dbReference>
<comment type="cofactor">
    <cofactor evidence="1 7">
        <name>pyridoxal 5'-phosphate</name>
        <dbReference type="ChEBI" id="CHEBI:597326"/>
    </cofactor>
</comment>
<dbReference type="AlphaFoldDB" id="A0A2L0ESQ4"/>
<evidence type="ECO:0000256" key="2">
    <source>
        <dbReference type="ARBA" id="ARBA00008954"/>
    </source>
</evidence>
<dbReference type="NCBIfam" id="NF006733">
    <property type="entry name" value="PRK09264.1"/>
    <property type="match status" value="1"/>
</dbReference>
<dbReference type="InterPro" id="IPR049704">
    <property type="entry name" value="Aminotrans_3_PPA_site"/>
</dbReference>
<dbReference type="Pfam" id="PF00202">
    <property type="entry name" value="Aminotran_3"/>
    <property type="match status" value="1"/>
</dbReference>
<dbReference type="GO" id="GO:0030170">
    <property type="term" value="F:pyridoxal phosphate binding"/>
    <property type="evidence" value="ECO:0007669"/>
    <property type="project" value="InterPro"/>
</dbReference>
<dbReference type="InterPro" id="IPR004637">
    <property type="entry name" value="Dat"/>
</dbReference>
<keyword evidence="8" id="KW-0378">Hydrolase</keyword>
<organism evidence="8 9">
    <name type="scientific">Sorangium cellulosum</name>
    <name type="common">Polyangium cellulosum</name>
    <dbReference type="NCBI Taxonomy" id="56"/>
    <lineage>
        <taxon>Bacteria</taxon>
        <taxon>Pseudomonadati</taxon>
        <taxon>Myxococcota</taxon>
        <taxon>Polyangia</taxon>
        <taxon>Polyangiales</taxon>
        <taxon>Polyangiaceae</taxon>
        <taxon>Sorangium</taxon>
    </lineage>
</organism>